<evidence type="ECO:0000313" key="3">
    <source>
        <dbReference type="Proteomes" id="UP000245698"/>
    </source>
</evidence>
<feature type="region of interest" description="Disordered" evidence="1">
    <location>
        <begin position="48"/>
        <end position="72"/>
    </location>
</feature>
<sequence>MLQEANVLPVPVFHTGTKKPAAQESDGAIKAVTERRVDGLCARFADRENSRRPAASRLPTGGWKDRALARGA</sequence>
<proteinExistence type="predicted"/>
<gene>
    <name evidence="2" type="ORF">BQ8482_480117</name>
</gene>
<dbReference type="AlphaFoldDB" id="A0A2P9AU39"/>
<dbReference type="EMBL" id="FUIG01000057">
    <property type="protein sequence ID" value="SJM34634.1"/>
    <property type="molecule type" value="Genomic_DNA"/>
</dbReference>
<evidence type="ECO:0000313" key="2">
    <source>
        <dbReference type="EMBL" id="SJM34634.1"/>
    </source>
</evidence>
<organism evidence="2 3">
    <name type="scientific">Mesorhizobium delmotii</name>
    <dbReference type="NCBI Taxonomy" id="1631247"/>
    <lineage>
        <taxon>Bacteria</taxon>
        <taxon>Pseudomonadati</taxon>
        <taxon>Pseudomonadota</taxon>
        <taxon>Alphaproteobacteria</taxon>
        <taxon>Hyphomicrobiales</taxon>
        <taxon>Phyllobacteriaceae</taxon>
        <taxon>Mesorhizobium</taxon>
    </lineage>
</organism>
<keyword evidence="3" id="KW-1185">Reference proteome</keyword>
<name>A0A2P9AU39_9HYPH</name>
<protein>
    <submittedName>
        <fullName evidence="2">Uncharacterized protein</fullName>
    </submittedName>
</protein>
<dbReference type="Proteomes" id="UP000245698">
    <property type="component" value="Unassembled WGS sequence"/>
</dbReference>
<accession>A0A2P9AU39</accession>
<reference evidence="3" key="1">
    <citation type="submission" date="2016-12" db="EMBL/GenBank/DDBJ databases">
        <authorList>
            <person name="Brunel B."/>
        </authorList>
    </citation>
    <scope>NUCLEOTIDE SEQUENCE [LARGE SCALE GENOMIC DNA]</scope>
</reference>
<feature type="compositionally biased region" description="Basic and acidic residues" evidence="1">
    <location>
        <begin position="63"/>
        <end position="72"/>
    </location>
</feature>
<evidence type="ECO:0000256" key="1">
    <source>
        <dbReference type="SAM" id="MobiDB-lite"/>
    </source>
</evidence>